<keyword evidence="8" id="KW-0325">Glycoprotein</keyword>
<keyword evidence="7" id="KW-0675">Receptor</keyword>
<sequence>MKPAFLMLLLATLVPNTTPLKMQERHLALCICSIFRHHFVTEQTLLLSTIEDADFMDFLLEKLHDTSNWPLQVFSNGAMIPFQGDHQKIWNYLILSRGHEDIEEQTDKLTDNAGWTYEARFLVVVMGRGSTPRQQALSVVQELWDNIRALNVVVLVRLDTVFHLYTWFPYQPNEQCDDVTDVVLINEWNLEGEGKLVNNGPLYPHKIPSDFQGCPFKVSMPHHAVVEVPYVIAFSKLYNVTPIIQFKHTNDAFLADAIRESLEDIVLGSSAAAIGGIPLLIAATNLGQPSFPYYEIQYVWYVPCSRPLSRLLAVSKIFSVPLWIAVVAMMILVPAVMWSLSNCSLQQQSQERMPNVFYNIWAIYMGVSVTEMPRTFRLRALILPWICYCLAISTVFQAFFTSYLVNPGIDSQITTLEELIEKEMEFGFRNEITNYYKQSHFEIHKKVSKRGKNCVQTHLCIQRIIDTGAYATVAESWSVDNVMLLMNHTNRVCRMNDIDSFPIKIVAYFSKGSILLNTFNKMITSLVETGIITKVDRERKERPVAHRIGDTDTQDDYFVFTLSHLQIAFHLTVKYSHVNRGRSVHVDILCTLCKAQ</sequence>
<evidence type="ECO:0000256" key="4">
    <source>
        <dbReference type="ARBA" id="ARBA00022692"/>
    </source>
</evidence>
<dbReference type="SUPFAM" id="SSF53850">
    <property type="entry name" value="Periplasmic binding protein-like II"/>
    <property type="match status" value="1"/>
</dbReference>
<dbReference type="Pfam" id="PF00060">
    <property type="entry name" value="Lig_chan"/>
    <property type="match status" value="1"/>
</dbReference>
<evidence type="ECO:0000256" key="10">
    <source>
        <dbReference type="SAM" id="SignalP"/>
    </source>
</evidence>
<dbReference type="AlphaFoldDB" id="A0A6L2PWC5"/>
<dbReference type="GO" id="GO:0015276">
    <property type="term" value="F:ligand-gated monoatomic ion channel activity"/>
    <property type="evidence" value="ECO:0007669"/>
    <property type="project" value="InterPro"/>
</dbReference>
<evidence type="ECO:0000313" key="14">
    <source>
        <dbReference type="Proteomes" id="UP000502823"/>
    </source>
</evidence>
<dbReference type="PANTHER" id="PTHR42643">
    <property type="entry name" value="IONOTROPIC RECEPTOR 20A-RELATED"/>
    <property type="match status" value="1"/>
</dbReference>
<dbReference type="Gene3D" id="1.10.287.70">
    <property type="match status" value="1"/>
</dbReference>
<feature type="signal peptide" evidence="10">
    <location>
        <begin position="1"/>
        <end position="19"/>
    </location>
</feature>
<organism evidence="13 14">
    <name type="scientific">Coptotermes formosanus</name>
    <name type="common">Formosan subterranean termite</name>
    <dbReference type="NCBI Taxonomy" id="36987"/>
    <lineage>
        <taxon>Eukaryota</taxon>
        <taxon>Metazoa</taxon>
        <taxon>Ecdysozoa</taxon>
        <taxon>Arthropoda</taxon>
        <taxon>Hexapoda</taxon>
        <taxon>Insecta</taxon>
        <taxon>Pterygota</taxon>
        <taxon>Neoptera</taxon>
        <taxon>Polyneoptera</taxon>
        <taxon>Dictyoptera</taxon>
        <taxon>Blattodea</taxon>
        <taxon>Blattoidea</taxon>
        <taxon>Termitoidae</taxon>
        <taxon>Rhinotermitidae</taxon>
        <taxon>Coptotermes</taxon>
    </lineage>
</organism>
<keyword evidence="5 9" id="KW-1133">Transmembrane helix</keyword>
<evidence type="ECO:0000256" key="7">
    <source>
        <dbReference type="ARBA" id="ARBA00023170"/>
    </source>
</evidence>
<feature type="transmembrane region" description="Helical" evidence="9">
    <location>
        <begin position="382"/>
        <end position="405"/>
    </location>
</feature>
<keyword evidence="3" id="KW-1003">Cell membrane</keyword>
<keyword evidence="14" id="KW-1185">Reference proteome</keyword>
<dbReference type="InParanoid" id="A0A6L2PWC5"/>
<evidence type="ECO:0000256" key="8">
    <source>
        <dbReference type="ARBA" id="ARBA00023180"/>
    </source>
</evidence>
<feature type="transmembrane region" description="Helical" evidence="9">
    <location>
        <begin position="320"/>
        <end position="340"/>
    </location>
</feature>
<dbReference type="OrthoDB" id="6506757at2759"/>
<keyword evidence="4 9" id="KW-0812">Transmembrane</keyword>
<keyword evidence="6 9" id="KW-0472">Membrane</keyword>
<reference evidence="14" key="1">
    <citation type="submission" date="2020-01" db="EMBL/GenBank/DDBJ databases">
        <title>Draft genome sequence of the Termite Coptotermes fromosanus.</title>
        <authorList>
            <person name="Itakura S."/>
            <person name="Yosikawa Y."/>
            <person name="Umezawa K."/>
        </authorList>
    </citation>
    <scope>NUCLEOTIDE SEQUENCE [LARGE SCALE GENOMIC DNA]</scope>
</reference>
<evidence type="ECO:0000256" key="3">
    <source>
        <dbReference type="ARBA" id="ARBA00022475"/>
    </source>
</evidence>
<dbReference type="Pfam" id="PF24061">
    <property type="entry name" value="LBD_receptor"/>
    <property type="match status" value="1"/>
</dbReference>
<dbReference type="InterPro" id="IPR052192">
    <property type="entry name" value="Insect_Ionotropic_Sensory_Rcpt"/>
</dbReference>
<evidence type="ECO:0000256" key="1">
    <source>
        <dbReference type="ARBA" id="ARBA00004651"/>
    </source>
</evidence>
<dbReference type="GO" id="GO:0050906">
    <property type="term" value="P:detection of stimulus involved in sensory perception"/>
    <property type="evidence" value="ECO:0007669"/>
    <property type="project" value="UniProtKB-ARBA"/>
</dbReference>
<evidence type="ECO:0000256" key="2">
    <source>
        <dbReference type="ARBA" id="ARBA00008685"/>
    </source>
</evidence>
<dbReference type="Proteomes" id="UP000502823">
    <property type="component" value="Unassembled WGS sequence"/>
</dbReference>
<comment type="similarity">
    <text evidence="2">Belongs to the glutamate-gated ion channel (TC 1.A.10.1) family.</text>
</comment>
<feature type="domain" description="Putative ionotropic receptor ligand binding" evidence="12">
    <location>
        <begin position="85"/>
        <end position="207"/>
    </location>
</feature>
<evidence type="ECO:0000259" key="11">
    <source>
        <dbReference type="Pfam" id="PF00060"/>
    </source>
</evidence>
<evidence type="ECO:0000256" key="6">
    <source>
        <dbReference type="ARBA" id="ARBA00023136"/>
    </source>
</evidence>
<feature type="domain" description="Ionotropic glutamate receptor C-terminal" evidence="11">
    <location>
        <begin position="320"/>
        <end position="457"/>
    </location>
</feature>
<comment type="subcellular location">
    <subcellularLocation>
        <location evidence="1">Cell membrane</location>
        <topology evidence="1">Multi-pass membrane protein</topology>
    </subcellularLocation>
</comment>
<gene>
    <name evidence="13" type="ORF">Cfor_09710</name>
</gene>
<proteinExistence type="inferred from homology"/>
<dbReference type="PANTHER" id="PTHR42643:SF30">
    <property type="entry name" value="IONOTROPIC RECEPTOR 40A-RELATED"/>
    <property type="match status" value="1"/>
</dbReference>
<protein>
    <submittedName>
        <fullName evidence="13">Uncharacterized protein</fullName>
    </submittedName>
</protein>
<evidence type="ECO:0000256" key="9">
    <source>
        <dbReference type="SAM" id="Phobius"/>
    </source>
</evidence>
<evidence type="ECO:0000259" key="12">
    <source>
        <dbReference type="Pfam" id="PF24061"/>
    </source>
</evidence>
<feature type="chain" id="PRO_5026669755" evidence="10">
    <location>
        <begin position="20"/>
        <end position="596"/>
    </location>
</feature>
<dbReference type="InterPro" id="IPR001320">
    <property type="entry name" value="Iontro_rcpt_C"/>
</dbReference>
<evidence type="ECO:0000313" key="13">
    <source>
        <dbReference type="EMBL" id="GFG36829.1"/>
    </source>
</evidence>
<dbReference type="EMBL" id="BLKM01000656">
    <property type="protein sequence ID" value="GFG36829.1"/>
    <property type="molecule type" value="Genomic_DNA"/>
</dbReference>
<keyword evidence="10" id="KW-0732">Signal</keyword>
<comment type="caution">
    <text evidence="13">The sequence shown here is derived from an EMBL/GenBank/DDBJ whole genome shotgun (WGS) entry which is preliminary data.</text>
</comment>
<evidence type="ECO:0000256" key="5">
    <source>
        <dbReference type="ARBA" id="ARBA00022989"/>
    </source>
</evidence>
<dbReference type="GO" id="GO:0005886">
    <property type="term" value="C:plasma membrane"/>
    <property type="evidence" value="ECO:0007669"/>
    <property type="project" value="UniProtKB-SubCell"/>
</dbReference>
<name>A0A6L2PWC5_COPFO</name>
<accession>A0A6L2PWC5</accession>
<dbReference type="InterPro" id="IPR056198">
    <property type="entry name" value="LBD_receptor"/>
</dbReference>